<reference evidence="2 3" key="1">
    <citation type="journal article" date="2012" name="Genet. Mol. Biol.">
        <title>Analysis of 16S rRNA and mxaF genes revealing insights into Methylobacterium niche-specific plant association.</title>
        <authorList>
            <person name="Dourado M.N."/>
            <person name="Andreote F.D."/>
            <person name="Dini-Andreote F."/>
            <person name="Conti R."/>
            <person name="Araujo J.M."/>
            <person name="Araujo W.L."/>
        </authorList>
    </citation>
    <scope>NUCLEOTIDE SEQUENCE [LARGE SCALE GENOMIC DNA]</scope>
    <source>
        <strain evidence="2 3">TC3-10</strain>
    </source>
</reference>
<organism evidence="2 3">
    <name type="scientific">Methylobacterium oryzae</name>
    <dbReference type="NCBI Taxonomy" id="334852"/>
    <lineage>
        <taxon>Bacteria</taxon>
        <taxon>Pseudomonadati</taxon>
        <taxon>Pseudomonadota</taxon>
        <taxon>Alphaproteobacteria</taxon>
        <taxon>Hyphomicrobiales</taxon>
        <taxon>Methylobacteriaceae</taxon>
        <taxon>Methylobacterium</taxon>
    </lineage>
</organism>
<dbReference type="EMBL" id="MLCA01000006">
    <property type="protein sequence ID" value="MEE7490843.1"/>
    <property type="molecule type" value="Genomic_DNA"/>
</dbReference>
<evidence type="ECO:0000256" key="1">
    <source>
        <dbReference type="ARBA" id="ARBA00007031"/>
    </source>
</evidence>
<dbReference type="InterPro" id="IPR041920">
    <property type="entry name" value="ROS/MUCR_sf"/>
</dbReference>
<evidence type="ECO:0000313" key="3">
    <source>
        <dbReference type="Proteomes" id="UP001355206"/>
    </source>
</evidence>
<comment type="caution">
    <text evidence="2">The sequence shown here is derived from an EMBL/GenBank/DDBJ whole genome shotgun (WGS) entry which is preliminary data.</text>
</comment>
<dbReference type="Proteomes" id="UP001355206">
    <property type="component" value="Unassembled WGS sequence"/>
</dbReference>
<dbReference type="InterPro" id="IPR008807">
    <property type="entry name" value="ROS_MUCR"/>
</dbReference>
<evidence type="ECO:0000313" key="2">
    <source>
        <dbReference type="EMBL" id="MEE7490843.1"/>
    </source>
</evidence>
<proteinExistence type="inferred from homology"/>
<sequence>MRKNQDGRGATISDVTLRVVTAYLSNNALPHSSVPPLLATVHGALSALADRPTAAEAPPEQPNAAQIRGSVRENGIVSFIDGRSYKTMKRHLTAHGLTPDLYRARYGLPDDYPMTAPGYAERRSEIARAIRLGRKAA</sequence>
<comment type="similarity">
    <text evidence="1">Belongs to the ros/MucR family.</text>
</comment>
<accession>A0ABU7TMF3</accession>
<protein>
    <submittedName>
        <fullName evidence="2">MucR family transcriptional regulator</fullName>
    </submittedName>
</protein>
<name>A0ABU7TMF3_9HYPH</name>
<gene>
    <name evidence="2" type="ORF">MOTC310_10380</name>
</gene>
<keyword evidence="3" id="KW-1185">Reference proteome</keyword>
<dbReference type="Gene3D" id="1.10.10.1550">
    <property type="entry name" value="ROS/MUCR transcriptional regulator protein"/>
    <property type="match status" value="1"/>
</dbReference>
<dbReference type="Pfam" id="PF05443">
    <property type="entry name" value="ROS_MUCR"/>
    <property type="match status" value="1"/>
</dbReference>